<dbReference type="EMBL" id="AHFB01000061">
    <property type="protein sequence ID" value="EOO33273.1"/>
    <property type="molecule type" value="Genomic_DNA"/>
</dbReference>
<protein>
    <submittedName>
        <fullName evidence="2">Uncharacterized protein</fullName>
    </submittedName>
</protein>
<feature type="compositionally biased region" description="Polar residues" evidence="1">
    <location>
        <begin position="27"/>
        <end position="37"/>
    </location>
</feature>
<comment type="caution">
    <text evidence="2">The sequence shown here is derived from an EMBL/GenBank/DDBJ whole genome shotgun (WGS) entry which is preliminary data.</text>
</comment>
<dbReference type="AlphaFoldDB" id="A0A9W5V2G1"/>
<evidence type="ECO:0000313" key="3">
    <source>
        <dbReference type="Proteomes" id="UP000014018"/>
    </source>
</evidence>
<dbReference type="Proteomes" id="UP000014018">
    <property type="component" value="Unassembled WGS sequence"/>
</dbReference>
<organism evidence="2 3">
    <name type="scientific">Bacillus cereus VD133</name>
    <dbReference type="NCBI Taxonomy" id="1053233"/>
    <lineage>
        <taxon>Bacteria</taxon>
        <taxon>Bacillati</taxon>
        <taxon>Bacillota</taxon>
        <taxon>Bacilli</taxon>
        <taxon>Bacillales</taxon>
        <taxon>Bacillaceae</taxon>
        <taxon>Bacillus</taxon>
        <taxon>Bacillus cereus group</taxon>
    </lineage>
</organism>
<proteinExistence type="predicted"/>
<name>A0A9W5V2G1_BACCE</name>
<accession>A0A9W5V2G1</accession>
<gene>
    <name evidence="2" type="ORF">IIU_03386</name>
</gene>
<sequence length="76" mass="8727">MRECAKGSINTEGIQQELQQQRAAQESTYRAVTTEGNTPAKRTIGKVVREPIEELMSDQKKKKERHDREEAKVSRI</sequence>
<evidence type="ECO:0000313" key="2">
    <source>
        <dbReference type="EMBL" id="EOO33273.1"/>
    </source>
</evidence>
<feature type="region of interest" description="Disordered" evidence="1">
    <location>
        <begin position="23"/>
        <end position="76"/>
    </location>
</feature>
<reference evidence="2 3" key="1">
    <citation type="submission" date="2012-12" db="EMBL/GenBank/DDBJ databases">
        <title>The Genome Sequence of Bacillus cereus VD133.</title>
        <authorList>
            <consortium name="The Broad Institute Genome Sequencing Platform"/>
            <consortium name="The Broad Institute Genome Sequencing Center for Infectious Disease"/>
            <person name="Feldgarden M."/>
            <person name="Van der Auwera G.A."/>
            <person name="Mahillon J."/>
            <person name="Duprez V."/>
            <person name="Timmery S."/>
            <person name="Mattelet C."/>
            <person name="Dierick K."/>
            <person name="Sun M."/>
            <person name="Yu Z."/>
            <person name="Zhu L."/>
            <person name="Hu X."/>
            <person name="Shank E.B."/>
            <person name="Swiecicka I."/>
            <person name="Hansen B.M."/>
            <person name="Andrup L."/>
            <person name="Walker B."/>
            <person name="Young S.K."/>
            <person name="Zeng Q."/>
            <person name="Gargeya S."/>
            <person name="Fitzgerald M."/>
            <person name="Haas B."/>
            <person name="Abouelleil A."/>
            <person name="Alvarado L."/>
            <person name="Arachchi H.M."/>
            <person name="Berlin A.M."/>
            <person name="Chapman S.B."/>
            <person name="Dewar J."/>
            <person name="Goldberg J."/>
            <person name="Griggs A."/>
            <person name="Gujja S."/>
            <person name="Hansen M."/>
            <person name="Howarth C."/>
            <person name="Imamovic A."/>
            <person name="Larimer J."/>
            <person name="McCowan C."/>
            <person name="Murphy C."/>
            <person name="Neiman D."/>
            <person name="Pearson M."/>
            <person name="Priest M."/>
            <person name="Roberts A."/>
            <person name="Saif S."/>
            <person name="Shea T."/>
            <person name="Sisk P."/>
            <person name="Sykes S."/>
            <person name="Wortman J."/>
            <person name="Nusbaum C."/>
            <person name="Birren B."/>
        </authorList>
    </citation>
    <scope>NUCLEOTIDE SEQUENCE [LARGE SCALE GENOMIC DNA]</scope>
    <source>
        <strain evidence="2 3">VD133</strain>
    </source>
</reference>
<evidence type="ECO:0000256" key="1">
    <source>
        <dbReference type="SAM" id="MobiDB-lite"/>
    </source>
</evidence>
<feature type="compositionally biased region" description="Basic and acidic residues" evidence="1">
    <location>
        <begin position="47"/>
        <end position="76"/>
    </location>
</feature>